<dbReference type="AlphaFoldDB" id="A0AAW1SY80"/>
<organism evidence="2 3">
    <name type="scientific">Apatococcus fuscideae</name>
    <dbReference type="NCBI Taxonomy" id="2026836"/>
    <lineage>
        <taxon>Eukaryota</taxon>
        <taxon>Viridiplantae</taxon>
        <taxon>Chlorophyta</taxon>
        <taxon>core chlorophytes</taxon>
        <taxon>Trebouxiophyceae</taxon>
        <taxon>Chlorellales</taxon>
        <taxon>Chlorellaceae</taxon>
        <taxon>Apatococcus</taxon>
    </lineage>
</organism>
<evidence type="ECO:0008006" key="4">
    <source>
        <dbReference type="Google" id="ProtNLM"/>
    </source>
</evidence>
<protein>
    <recommendedName>
        <fullName evidence="4">Histone H1</fullName>
    </recommendedName>
</protein>
<evidence type="ECO:0000313" key="3">
    <source>
        <dbReference type="Proteomes" id="UP001485043"/>
    </source>
</evidence>
<gene>
    <name evidence="2" type="ORF">WJX84_003432</name>
</gene>
<proteinExistence type="predicted"/>
<dbReference type="EMBL" id="JALJOV010000717">
    <property type="protein sequence ID" value="KAK9861678.1"/>
    <property type="molecule type" value="Genomic_DNA"/>
</dbReference>
<feature type="region of interest" description="Disordered" evidence="1">
    <location>
        <begin position="77"/>
        <end position="229"/>
    </location>
</feature>
<feature type="compositionally biased region" description="Basic and acidic residues" evidence="1">
    <location>
        <begin position="197"/>
        <end position="229"/>
    </location>
</feature>
<evidence type="ECO:0000256" key="1">
    <source>
        <dbReference type="SAM" id="MobiDB-lite"/>
    </source>
</evidence>
<comment type="caution">
    <text evidence="2">The sequence shown here is derived from an EMBL/GenBank/DDBJ whole genome shotgun (WGS) entry which is preliminary data.</text>
</comment>
<feature type="compositionally biased region" description="Low complexity" evidence="1">
    <location>
        <begin position="121"/>
        <end position="132"/>
    </location>
</feature>
<reference evidence="2 3" key="1">
    <citation type="journal article" date="2024" name="Nat. Commun.">
        <title>Phylogenomics reveals the evolutionary origins of lichenization in chlorophyte algae.</title>
        <authorList>
            <person name="Puginier C."/>
            <person name="Libourel C."/>
            <person name="Otte J."/>
            <person name="Skaloud P."/>
            <person name="Haon M."/>
            <person name="Grisel S."/>
            <person name="Petersen M."/>
            <person name="Berrin J.G."/>
            <person name="Delaux P.M."/>
            <person name="Dal Grande F."/>
            <person name="Keller J."/>
        </authorList>
    </citation>
    <scope>NUCLEOTIDE SEQUENCE [LARGE SCALE GENOMIC DNA]</scope>
    <source>
        <strain evidence="2 3">SAG 2523</strain>
    </source>
</reference>
<accession>A0AAW1SY80</accession>
<dbReference type="Proteomes" id="UP001485043">
    <property type="component" value="Unassembled WGS sequence"/>
</dbReference>
<name>A0AAW1SY80_9CHLO</name>
<feature type="non-terminal residue" evidence="2">
    <location>
        <position position="229"/>
    </location>
</feature>
<keyword evidence="3" id="KW-1185">Reference proteome</keyword>
<sequence length="229" mass="24256">MDHQAWQNVSKQLLSEANKGRLREGKLRKRAVALAQQAGLAGNKKAVKASFITYFQQATRAGTLVLDKDYVILGADLIPPTGDAATPPSKRRRVAPRSAFKQPKGSRPGPQPASQTAAVAPSDPQPSSMQQPTDKPAPRKQQNATAKPPKVKRKRAGASEGAQDPASGPGAGMHGDEDGAEAVQGARQAGPGSAAGDVDRDWRADKLRTDVKTGRYSAQEKEALRKAVQ</sequence>
<evidence type="ECO:0000313" key="2">
    <source>
        <dbReference type="EMBL" id="KAK9861678.1"/>
    </source>
</evidence>